<dbReference type="RefSeq" id="WP_065823885.1">
    <property type="nucleotide sequence ID" value="NZ_CAWMQZ010000108.1"/>
</dbReference>
<comment type="caution">
    <text evidence="2">The sequence shown here is derived from an EMBL/GenBank/DDBJ whole genome shotgun (WGS) entry which is preliminary data.</text>
</comment>
<dbReference type="InterPro" id="IPR054075">
    <property type="entry name" value="Gp53-like_C"/>
</dbReference>
<keyword evidence="3" id="KW-1185">Reference proteome</keyword>
<dbReference type="Proteomes" id="UP000093476">
    <property type="component" value="Unassembled WGS sequence"/>
</dbReference>
<protein>
    <submittedName>
        <fullName evidence="2">Phage tail fiber repeat protein</fullName>
    </submittedName>
</protein>
<dbReference type="InterPro" id="IPR005068">
    <property type="entry name" value="Phage_lambda_Stf-r2"/>
</dbReference>
<sequence>MNPKNDFKTFSIKDGANVVDQNLYENSPELQTGFPPVGLTTHVLNKALRQSSTISSVVADFIATESGSDVLDNGNIAKLTTQLNKALEQKITKTVPDASLTQKGVVQLTDIIGNSNTLVATQKLVSDINNNVNNRINQLPNMSSFAANLAQNGWQKLPSGLIEMWGMANASYNGYLNNFPMPFPNNCLNVTLTHYGYGPKAAGIFSVIIENKSQFKCYRSIDDSFPFVLTFFRAIGY</sequence>
<dbReference type="GO" id="GO:0046718">
    <property type="term" value="P:symbiont entry into host cell"/>
    <property type="evidence" value="ECO:0007669"/>
    <property type="project" value="InterPro"/>
</dbReference>
<organism evidence="2 3">
    <name type="scientific">Photorhabdus australis subsp. thailandensis</name>
    <dbReference type="NCBI Taxonomy" id="2805096"/>
    <lineage>
        <taxon>Bacteria</taxon>
        <taxon>Pseudomonadati</taxon>
        <taxon>Pseudomonadota</taxon>
        <taxon>Gammaproteobacteria</taxon>
        <taxon>Enterobacterales</taxon>
        <taxon>Morganellaceae</taxon>
        <taxon>Photorhabdus</taxon>
    </lineage>
</organism>
<evidence type="ECO:0000259" key="1">
    <source>
        <dbReference type="Pfam" id="PF21882"/>
    </source>
</evidence>
<dbReference type="Pfam" id="PF03406">
    <property type="entry name" value="Phage_fiber_2"/>
    <property type="match status" value="1"/>
</dbReference>
<feature type="domain" description="Putative tail fiber protein gp53-like C-terminal" evidence="1">
    <location>
        <begin position="156"/>
        <end position="237"/>
    </location>
</feature>
<evidence type="ECO:0000313" key="2">
    <source>
        <dbReference type="EMBL" id="OCQ51687.1"/>
    </source>
</evidence>
<gene>
    <name evidence="2" type="ORF">Ppb6_03080</name>
</gene>
<reference evidence="2 3" key="1">
    <citation type="submission" date="2015-12" db="EMBL/GenBank/DDBJ databases">
        <title>Genome comparisons provide insights into the role of secondary metabolites in the pathogenic phase of the Photorhabdus life cycle.</title>
        <authorList>
            <person name="Tobias N.J."/>
            <person name="Mishra B."/>
            <person name="Gupta D.K."/>
            <person name="Thines M."/>
            <person name="Stinear T.P."/>
            <person name="Bode H.B."/>
        </authorList>
    </citation>
    <scope>NUCLEOTIDE SEQUENCE [LARGE SCALE GENOMIC DNA]</scope>
    <source>
        <strain evidence="2 3">PB68.1</strain>
    </source>
</reference>
<dbReference type="PATRIC" id="fig|286156.4.peg.3502"/>
<name>A0A1C0U176_9GAMM</name>
<dbReference type="GO" id="GO:0019062">
    <property type="term" value="P:virion attachment to host cell"/>
    <property type="evidence" value="ECO:0007669"/>
    <property type="project" value="InterPro"/>
</dbReference>
<dbReference type="Pfam" id="PF21882">
    <property type="entry name" value="Gp53-like_C"/>
    <property type="match status" value="1"/>
</dbReference>
<dbReference type="EMBL" id="LOMY01000108">
    <property type="protein sequence ID" value="OCQ51687.1"/>
    <property type="molecule type" value="Genomic_DNA"/>
</dbReference>
<accession>A0A1C0U176</accession>
<dbReference type="Gene3D" id="2.60.40.3940">
    <property type="match status" value="1"/>
</dbReference>
<dbReference type="AlphaFoldDB" id="A0A1C0U176"/>
<evidence type="ECO:0000313" key="3">
    <source>
        <dbReference type="Proteomes" id="UP000093476"/>
    </source>
</evidence>
<proteinExistence type="predicted"/>